<accession>A0ABP1N4N0</accession>
<reference evidence="1 2" key="1">
    <citation type="submission" date="2024-08" db="EMBL/GenBank/DDBJ databases">
        <authorList>
            <person name="Will J Nash"/>
            <person name="Angela Man"/>
            <person name="Seanna McTaggart"/>
            <person name="Kendall Baker"/>
            <person name="Tom Barker"/>
            <person name="Leah Catchpole"/>
            <person name="Alex Durrant"/>
            <person name="Karim Gharbi"/>
            <person name="Naomi Irish"/>
            <person name="Gemy Kaithakottil"/>
            <person name="Debby Ku"/>
            <person name="Aaliyah Providence"/>
            <person name="Felix Shaw"/>
            <person name="David Swarbreck"/>
            <person name="Chris Watkins"/>
            <person name="Ann M. McCartney"/>
            <person name="Giulio Formenti"/>
            <person name="Alice Mouton"/>
            <person name="Noel Vella"/>
            <person name="Bjorn M von Reumont"/>
            <person name="Adriana Vella"/>
            <person name="Wilfried Haerty"/>
        </authorList>
    </citation>
    <scope>NUCLEOTIDE SEQUENCE [LARGE SCALE GENOMIC DNA]</scope>
</reference>
<dbReference type="Proteomes" id="UP001642520">
    <property type="component" value="Unassembled WGS sequence"/>
</dbReference>
<name>A0ABP1N4N0_XYLVO</name>
<organism evidence="1 2">
    <name type="scientific">Xylocopa violacea</name>
    <name type="common">Violet carpenter bee</name>
    <name type="synonym">Apis violacea</name>
    <dbReference type="NCBI Taxonomy" id="135666"/>
    <lineage>
        <taxon>Eukaryota</taxon>
        <taxon>Metazoa</taxon>
        <taxon>Ecdysozoa</taxon>
        <taxon>Arthropoda</taxon>
        <taxon>Hexapoda</taxon>
        <taxon>Insecta</taxon>
        <taxon>Pterygota</taxon>
        <taxon>Neoptera</taxon>
        <taxon>Endopterygota</taxon>
        <taxon>Hymenoptera</taxon>
        <taxon>Apocrita</taxon>
        <taxon>Aculeata</taxon>
        <taxon>Apoidea</taxon>
        <taxon>Anthophila</taxon>
        <taxon>Apidae</taxon>
        <taxon>Xylocopa</taxon>
        <taxon>Xylocopa</taxon>
    </lineage>
</organism>
<dbReference type="EMBL" id="CAXAJV020001283">
    <property type="protein sequence ID" value="CAL7935256.1"/>
    <property type="molecule type" value="Genomic_DNA"/>
</dbReference>
<protein>
    <submittedName>
        <fullName evidence="1">Uncharacterized protein</fullName>
    </submittedName>
</protein>
<evidence type="ECO:0000313" key="2">
    <source>
        <dbReference type="Proteomes" id="UP001642520"/>
    </source>
</evidence>
<evidence type="ECO:0000313" key="1">
    <source>
        <dbReference type="EMBL" id="CAL7935256.1"/>
    </source>
</evidence>
<gene>
    <name evidence="1" type="ORF">XYLVIOL_LOCUS1481</name>
</gene>
<comment type="caution">
    <text evidence="1">The sequence shown here is derived from an EMBL/GenBank/DDBJ whole genome shotgun (WGS) entry which is preliminary data.</text>
</comment>
<keyword evidence="2" id="KW-1185">Reference proteome</keyword>
<proteinExistence type="predicted"/>
<sequence length="248" mass="28739">MDKSKLRGIRRERTPGTPELIRRNVADDTIHAHSSRVTMGPCDFLPKDVDCNDMELKLLYDQYLQKIMTQLILEKKQEEKEKLFLSQLATIDKEYDHNEEKLFKLKTRELDIINLNKIQNEVDLLLSDVKTCTKREDIKAMKNILSQLYSLLQPLDALRLDNIILPDTPEEWETMSKTLKSCSETLKSIINLIGDKNETYQSVNSGLKEFVSTFNDVQDHQKRLEKELCTLQGLVLKSASMSLMPNHN</sequence>